<dbReference type="EMBL" id="CP065668">
    <property type="protein sequence ID" value="QPS07940.1"/>
    <property type="molecule type" value="Genomic_DNA"/>
</dbReference>
<evidence type="ECO:0000313" key="1">
    <source>
        <dbReference type="EMBL" id="QPS07940.1"/>
    </source>
</evidence>
<name>A0A7T2W0B7_DELAC</name>
<sequence length="403" mass="43133">MHHSSAPTPSDCSTTHARLAHPPSWLLACAMGLALTACGGGSGSDGGAGDPGPGGTASSGVFIAPSGPLCTKLSSTGNCLQPTSSAIEESDLIKLITDPDAQTSLIDFSGMGVIHNTTLTYSQQPGQAIESSFIYSSYGMARRDFQVGRNTFIVQGRQYPQVTHYPEEGQSHYKNISDDAGVIFLVGPPDQHEEGIWGTTFSEGQNLSKVGRMPNMRSENTNWISAIRLLTDQSQAPSEPTVTYIGSVSTLAGTAQRLDPYTTDILDTGVNYEAEFNTATGKLTGVKIDYTDPKSQRRTVMEVPELTFVNSRLIPDSRSQRINVVLEGPASDVRADAPRPDTPLTRQDYTLDGLEGEITGKQAEIIHILGAGPQGTMQLMLMRKDKAGPDVPIHIPLPHPNRP</sequence>
<proteinExistence type="predicted"/>
<organism evidence="1 2">
    <name type="scientific">Delftia acidovorans</name>
    <name type="common">Pseudomonas acidovorans</name>
    <name type="synonym">Comamonas acidovorans</name>
    <dbReference type="NCBI Taxonomy" id="80866"/>
    <lineage>
        <taxon>Bacteria</taxon>
        <taxon>Pseudomonadati</taxon>
        <taxon>Pseudomonadota</taxon>
        <taxon>Betaproteobacteria</taxon>
        <taxon>Burkholderiales</taxon>
        <taxon>Comamonadaceae</taxon>
        <taxon>Delftia</taxon>
    </lineage>
</organism>
<reference evidence="1 2" key="1">
    <citation type="submission" date="2020-12" db="EMBL/GenBank/DDBJ databases">
        <title>FDA dAtabase for Regulatory Grade micrObial Sequences (FDA-ARGOS): Supporting development and validation of Infectious Disease Dx tests.</title>
        <authorList>
            <person name="Sproer C."/>
            <person name="Gronow S."/>
            <person name="Severitt S."/>
            <person name="Schroder I."/>
            <person name="Tallon L."/>
            <person name="Sadzewicz L."/>
            <person name="Zhao X."/>
            <person name="Boylan J."/>
            <person name="Ott S."/>
            <person name="Bowen H."/>
            <person name="Vavikolanu K."/>
            <person name="Mehta A."/>
            <person name="Aluvathingal J."/>
            <person name="Nadendla S."/>
            <person name="Lowell S."/>
            <person name="Myers T."/>
            <person name="Yan Y."/>
            <person name="Sichtig H."/>
        </authorList>
    </citation>
    <scope>NUCLEOTIDE SEQUENCE [LARGE SCALE GENOMIC DNA]</scope>
    <source>
        <strain evidence="1 2">FDAARGOS_909</strain>
    </source>
</reference>
<evidence type="ECO:0000313" key="2">
    <source>
        <dbReference type="Proteomes" id="UP000594778"/>
    </source>
</evidence>
<dbReference type="Proteomes" id="UP000594778">
    <property type="component" value="Chromosome"/>
</dbReference>
<gene>
    <name evidence="1" type="ORF">I6G66_27355</name>
</gene>
<protein>
    <submittedName>
        <fullName evidence="1">Uncharacterized protein</fullName>
    </submittedName>
</protein>
<dbReference type="RefSeq" id="WP_183020040.1">
    <property type="nucleotide sequence ID" value="NZ_CP065668.1"/>
</dbReference>
<accession>A0A7T2W0B7</accession>
<dbReference type="AlphaFoldDB" id="A0A7T2W0B7"/>